<dbReference type="InterPro" id="IPR012340">
    <property type="entry name" value="NA-bd_OB-fold"/>
</dbReference>
<dbReference type="InterPro" id="IPR047192">
    <property type="entry name" value="Euk_RPA1_DBD_C"/>
</dbReference>
<comment type="caution">
    <text evidence="7">The sequence shown here is derived from an EMBL/GenBank/DDBJ whole genome shotgun (WGS) entry which is preliminary data.</text>
</comment>
<dbReference type="Gene3D" id="2.40.50.140">
    <property type="entry name" value="Nucleic acid-binding proteins"/>
    <property type="match status" value="4"/>
</dbReference>
<evidence type="ECO:0000256" key="4">
    <source>
        <dbReference type="ARBA" id="ARBA00022833"/>
    </source>
</evidence>
<dbReference type="SUPFAM" id="SSF50249">
    <property type="entry name" value="Nucleic acid-binding proteins"/>
    <property type="match status" value="2"/>
</dbReference>
<accession>A0ABQ8BTV9</accession>
<protein>
    <recommendedName>
        <fullName evidence="6">Replication factor A C-terminal domain-containing protein</fullName>
    </recommendedName>
</protein>
<dbReference type="PANTHER" id="PTHR47165:SF4">
    <property type="entry name" value="OS03G0429900 PROTEIN"/>
    <property type="match status" value="1"/>
</dbReference>
<evidence type="ECO:0000259" key="6">
    <source>
        <dbReference type="Pfam" id="PF08646"/>
    </source>
</evidence>
<evidence type="ECO:0000256" key="3">
    <source>
        <dbReference type="ARBA" id="ARBA00022771"/>
    </source>
</evidence>
<organism evidence="7 8">
    <name type="scientific">Brassica napus</name>
    <name type="common">Rape</name>
    <dbReference type="NCBI Taxonomy" id="3708"/>
    <lineage>
        <taxon>Eukaryota</taxon>
        <taxon>Viridiplantae</taxon>
        <taxon>Streptophyta</taxon>
        <taxon>Embryophyta</taxon>
        <taxon>Tracheophyta</taxon>
        <taxon>Spermatophyta</taxon>
        <taxon>Magnoliopsida</taxon>
        <taxon>eudicotyledons</taxon>
        <taxon>Gunneridae</taxon>
        <taxon>Pentapetalae</taxon>
        <taxon>rosids</taxon>
        <taxon>malvids</taxon>
        <taxon>Brassicales</taxon>
        <taxon>Brassicaceae</taxon>
        <taxon>Brassiceae</taxon>
        <taxon>Brassica</taxon>
    </lineage>
</organism>
<dbReference type="InterPro" id="IPR013955">
    <property type="entry name" value="Rep_factor-A_C"/>
</dbReference>
<keyword evidence="8" id="KW-1185">Reference proteome</keyword>
<feature type="domain" description="Replication factor A C-terminal" evidence="6">
    <location>
        <begin position="438"/>
        <end position="579"/>
    </location>
</feature>
<comment type="similarity">
    <text evidence="1">Belongs to the replication factor A protein 1 family.</text>
</comment>
<evidence type="ECO:0000313" key="8">
    <source>
        <dbReference type="Proteomes" id="UP000824890"/>
    </source>
</evidence>
<evidence type="ECO:0000313" key="7">
    <source>
        <dbReference type="EMBL" id="KAH0908247.1"/>
    </source>
</evidence>
<keyword evidence="4" id="KW-0862">Zinc</keyword>
<keyword evidence="2" id="KW-0479">Metal-binding</keyword>
<dbReference type="PANTHER" id="PTHR47165">
    <property type="entry name" value="OS03G0429900 PROTEIN"/>
    <property type="match status" value="1"/>
</dbReference>
<dbReference type="EMBL" id="JAGKQM010000009">
    <property type="protein sequence ID" value="KAH0908247.1"/>
    <property type="molecule type" value="Genomic_DNA"/>
</dbReference>
<dbReference type="CDD" id="cd04480">
    <property type="entry name" value="RPA1_DBD_A_like"/>
    <property type="match status" value="1"/>
</dbReference>
<name>A0ABQ8BTV9_BRANA</name>
<reference evidence="7 8" key="1">
    <citation type="submission" date="2021-05" db="EMBL/GenBank/DDBJ databases">
        <title>Genome Assembly of Synthetic Allotetraploid Brassica napus Reveals Homoeologous Exchanges between Subgenomes.</title>
        <authorList>
            <person name="Davis J.T."/>
        </authorList>
    </citation>
    <scope>NUCLEOTIDE SEQUENCE [LARGE SCALE GENOMIC DNA]</scope>
    <source>
        <strain evidence="8">cv. Da-Ae</strain>
        <tissue evidence="7">Seedling</tissue>
    </source>
</reference>
<sequence>MSTSTYLFHQSGHLLRPRRISVLLFFWVFGPRLNQNDIKRYGSHKGLCGLGGLVWFIGLSLCLLKKNLTHARRKPRSSAPPSLPLHPFFFIRFRSTTLHSIPHDISSHQFILYDFVSVCFFPGPLYTVHLFCVETKSRTSLLTLWRSNRMENPLIMLFRDVTTGPHETQLRFRLIHFWEAWNPLKKTLIGIEMLLIDEEGSVIQGFISPSRIERHLSKMKPGSLYKLNNFYGSSNKTMYRVSDHAVTVSFSWNSELSVLEDSPTPFDEDRFRFHSFEEFQAGCDSKGDLYDVLGHMKLVNGQCLTGTPVFDEVEIARARHVLVHVQSYDGPVVKLYLWDQAARDFCKKFKSYERTPTVLLVTTVNTKSLGGTLALTTMSSSRVFMDCDVQPTVDYSSWLGSNPQSAELVNAEVVTKRETLTIGEIFSYIRDGSNKEAFFECTATIDDVVHGSTWYYISCSGCHTKATKGPTSLMCSKCGKVNISGVPQYRAQISVYDNSEQAVFVLLGDAGFELTGKHAAELVSSYFEANGDQGVTQEVPFPEALISTIGQKHNFCVKVTQHNLDGKSRSLTVTKILPMESPPVTEASGGNYNPTTLEDGFETGTKVCEASKVSGDSAEGSKSNGDIDEMGKAKRLKRGGQLLEGRVTGDIQPNDSKNLTEGDSYEFSRFYVIHNSRQRKLTQLPYYIQIGQRTTALNVTLDGPMFPVHSLSPQRYTNLLRLASTPTYLPDVVGQIVIIQKIKLNHPELNIDATIGLRLNRSTIVKLILCDQQAADFSILQSKKNRKFKVMIITSVIPKLIQGKLILHSSPATVFYFNKSIDYIKHFKRRIRDYAKTCSTE</sequence>
<dbReference type="Pfam" id="PF08646">
    <property type="entry name" value="Rep_fac-A_C"/>
    <property type="match status" value="1"/>
</dbReference>
<gene>
    <name evidence="7" type="ORF">HID58_031568</name>
</gene>
<keyword evidence="3" id="KW-0863">Zinc-finger</keyword>
<evidence type="ECO:0000256" key="1">
    <source>
        <dbReference type="ARBA" id="ARBA00005690"/>
    </source>
</evidence>
<evidence type="ECO:0000256" key="5">
    <source>
        <dbReference type="ARBA" id="ARBA00023125"/>
    </source>
</evidence>
<keyword evidence="5" id="KW-0238">DNA-binding</keyword>
<evidence type="ECO:0000256" key="2">
    <source>
        <dbReference type="ARBA" id="ARBA00022723"/>
    </source>
</evidence>
<proteinExistence type="inferred from homology"/>
<dbReference type="Proteomes" id="UP000824890">
    <property type="component" value="Unassembled WGS sequence"/>
</dbReference>
<dbReference type="CDD" id="cd04476">
    <property type="entry name" value="RPA1_DBD_C"/>
    <property type="match status" value="1"/>
</dbReference>